<keyword evidence="4" id="KW-0472">Membrane</keyword>
<keyword evidence="3" id="KW-0175">Coiled coil</keyword>
<sequence length="250" mass="27967">MARGHALIIEDSSTARILLSRMLSKADVTSQGVASAEEAFDLLHSQIFDLIFLDHLLPGMDGFEALKKLKSQPDTRDIPVFMYTSQNAQKYLMEAKALGAAGVIHKQVDREQLSATLDRILTGIPEPEKSESLRDAVQGAEKGARESIEQASRRITGRLSTVEVAYEELEEEVRELRLTVKKLRNEQLERSNRDRSRTRVFGVAMLLTVGIVVWLASWQTSLLDNHINNANEQFDLLRGIIDGLVELVGK</sequence>
<keyword evidence="1 2" id="KW-0597">Phosphoprotein</keyword>
<dbReference type="PATRIC" id="fig|1137280.3.peg.1257"/>
<dbReference type="Proteomes" id="UP000035057">
    <property type="component" value="Unassembled WGS sequence"/>
</dbReference>
<feature type="coiled-coil region" evidence="3">
    <location>
        <begin position="159"/>
        <end position="186"/>
    </location>
</feature>
<reference evidence="6 7" key="1">
    <citation type="submission" date="2012-12" db="EMBL/GenBank/DDBJ databases">
        <title>Genome assembly of Marinobacter sp. AK21.</title>
        <authorList>
            <person name="Khatri I."/>
            <person name="Kumar R."/>
            <person name="Vaidya B."/>
            <person name="Subramanian S."/>
            <person name="Pinnaka A."/>
        </authorList>
    </citation>
    <scope>NUCLEOTIDE SEQUENCE [LARGE SCALE GENOMIC DNA]</scope>
    <source>
        <strain evidence="6 7">AK21</strain>
    </source>
</reference>
<feature type="transmembrane region" description="Helical" evidence="4">
    <location>
        <begin position="200"/>
        <end position="218"/>
    </location>
</feature>
<dbReference type="PROSITE" id="PS50110">
    <property type="entry name" value="RESPONSE_REGULATORY"/>
    <property type="match status" value="1"/>
</dbReference>
<dbReference type="InterPro" id="IPR050595">
    <property type="entry name" value="Bact_response_regulator"/>
</dbReference>
<dbReference type="EMBL" id="ANIE01000003">
    <property type="protein sequence ID" value="KEF32809.1"/>
    <property type="molecule type" value="Genomic_DNA"/>
</dbReference>
<dbReference type="RefSeq" id="WP_036129543.1">
    <property type="nucleotide sequence ID" value="NZ_ANIE01000003.1"/>
</dbReference>
<name>A0A072N510_9GAMM</name>
<protein>
    <recommendedName>
        <fullName evidence="5">Response regulatory domain-containing protein</fullName>
    </recommendedName>
</protein>
<evidence type="ECO:0000256" key="4">
    <source>
        <dbReference type="SAM" id="Phobius"/>
    </source>
</evidence>
<dbReference type="AlphaFoldDB" id="A0A072N510"/>
<evidence type="ECO:0000259" key="5">
    <source>
        <dbReference type="PROSITE" id="PS50110"/>
    </source>
</evidence>
<dbReference type="STRING" id="1137280.D777_01443"/>
<keyword evidence="7" id="KW-1185">Reference proteome</keyword>
<dbReference type="InterPro" id="IPR011006">
    <property type="entry name" value="CheY-like_superfamily"/>
</dbReference>
<evidence type="ECO:0000256" key="2">
    <source>
        <dbReference type="PROSITE-ProRule" id="PRU00169"/>
    </source>
</evidence>
<dbReference type="Gene3D" id="3.40.50.2300">
    <property type="match status" value="1"/>
</dbReference>
<dbReference type="Pfam" id="PF00072">
    <property type="entry name" value="Response_reg"/>
    <property type="match status" value="1"/>
</dbReference>
<dbReference type="SMART" id="SM00448">
    <property type="entry name" value="REC"/>
    <property type="match status" value="1"/>
</dbReference>
<comment type="caution">
    <text evidence="6">The sequence shown here is derived from an EMBL/GenBank/DDBJ whole genome shotgun (WGS) entry which is preliminary data.</text>
</comment>
<proteinExistence type="predicted"/>
<dbReference type="InterPro" id="IPR001789">
    <property type="entry name" value="Sig_transdc_resp-reg_receiver"/>
</dbReference>
<evidence type="ECO:0000256" key="1">
    <source>
        <dbReference type="ARBA" id="ARBA00022553"/>
    </source>
</evidence>
<dbReference type="PANTHER" id="PTHR44591:SF3">
    <property type="entry name" value="RESPONSE REGULATORY DOMAIN-CONTAINING PROTEIN"/>
    <property type="match status" value="1"/>
</dbReference>
<dbReference type="OrthoDB" id="236568at2"/>
<feature type="modified residue" description="4-aspartylphosphate" evidence="2">
    <location>
        <position position="54"/>
    </location>
</feature>
<organism evidence="6 7">
    <name type="scientific">Marinobacter nitratireducens</name>
    <dbReference type="NCBI Taxonomy" id="1137280"/>
    <lineage>
        <taxon>Bacteria</taxon>
        <taxon>Pseudomonadati</taxon>
        <taxon>Pseudomonadota</taxon>
        <taxon>Gammaproteobacteria</taxon>
        <taxon>Pseudomonadales</taxon>
        <taxon>Marinobacteraceae</taxon>
        <taxon>Marinobacter</taxon>
    </lineage>
</organism>
<dbReference type="SUPFAM" id="SSF52172">
    <property type="entry name" value="CheY-like"/>
    <property type="match status" value="1"/>
</dbReference>
<evidence type="ECO:0000313" key="7">
    <source>
        <dbReference type="Proteomes" id="UP000035057"/>
    </source>
</evidence>
<keyword evidence="4" id="KW-1133">Transmembrane helix</keyword>
<evidence type="ECO:0000313" key="6">
    <source>
        <dbReference type="EMBL" id="KEF32809.1"/>
    </source>
</evidence>
<keyword evidence="4" id="KW-0812">Transmembrane</keyword>
<dbReference type="GO" id="GO:0000160">
    <property type="term" value="P:phosphorelay signal transduction system"/>
    <property type="evidence" value="ECO:0007669"/>
    <property type="project" value="InterPro"/>
</dbReference>
<evidence type="ECO:0000256" key="3">
    <source>
        <dbReference type="SAM" id="Coils"/>
    </source>
</evidence>
<feature type="domain" description="Response regulatory" evidence="5">
    <location>
        <begin position="5"/>
        <end position="121"/>
    </location>
</feature>
<gene>
    <name evidence="6" type="ORF">D777_01443</name>
</gene>
<accession>A0A072N510</accession>
<dbReference type="PANTHER" id="PTHR44591">
    <property type="entry name" value="STRESS RESPONSE REGULATOR PROTEIN 1"/>
    <property type="match status" value="1"/>
</dbReference>